<dbReference type="Proteomes" id="UP000037035">
    <property type="component" value="Unassembled WGS sequence"/>
</dbReference>
<feature type="domain" description="RING-type" evidence="2">
    <location>
        <begin position="205"/>
        <end position="242"/>
    </location>
</feature>
<proteinExistence type="predicted"/>
<evidence type="ECO:0000313" key="3">
    <source>
        <dbReference type="EMBL" id="KNZ50818.1"/>
    </source>
</evidence>
<dbReference type="InterPro" id="IPR001841">
    <property type="entry name" value="Znf_RING"/>
</dbReference>
<name>A0A0L6UQK6_9BASI</name>
<sequence length="267" mass="29276">MDASSHAGDLGRDDDNDLPGTSPGGVRPVEEYVGSESPPNPEDQVSGAGLMIAPPEHLTTPTNTVGQQAAEHGAGTAELGSSVSPWDQIMQTLSPENRTFFSNLYDGTHRLISEISNNHERMGFSTEELQSYVGVPDNHGRVTSTLDPEAALIISRSFDELQEQLAQLYPTVQARHAVIGLLNYLIVTNSRSLDPDSAKSDASHNTCVICFEKYGASQVVVALPCHRSHHFHRSCIQLDTWTSHLSDLQNPYRSMIQLYTYTNLLLF</sequence>
<protein>
    <recommendedName>
        <fullName evidence="2">RING-type domain-containing protein</fullName>
    </recommendedName>
</protein>
<keyword evidence="4" id="KW-1185">Reference proteome</keyword>
<dbReference type="VEuPathDB" id="FungiDB:VP01_421g1"/>
<organism evidence="3 4">
    <name type="scientific">Puccinia sorghi</name>
    <dbReference type="NCBI Taxonomy" id="27349"/>
    <lineage>
        <taxon>Eukaryota</taxon>
        <taxon>Fungi</taxon>
        <taxon>Dikarya</taxon>
        <taxon>Basidiomycota</taxon>
        <taxon>Pucciniomycotina</taxon>
        <taxon>Pucciniomycetes</taxon>
        <taxon>Pucciniales</taxon>
        <taxon>Pucciniaceae</taxon>
        <taxon>Puccinia</taxon>
    </lineage>
</organism>
<feature type="region of interest" description="Disordered" evidence="1">
    <location>
        <begin position="1"/>
        <end position="81"/>
    </location>
</feature>
<dbReference type="STRING" id="27349.A0A0L6UQK6"/>
<dbReference type="EMBL" id="LAVV01009302">
    <property type="protein sequence ID" value="KNZ50818.1"/>
    <property type="molecule type" value="Genomic_DNA"/>
</dbReference>
<dbReference type="Pfam" id="PF13639">
    <property type="entry name" value="zf-RING_2"/>
    <property type="match status" value="1"/>
</dbReference>
<evidence type="ECO:0000313" key="4">
    <source>
        <dbReference type="Proteomes" id="UP000037035"/>
    </source>
</evidence>
<accession>A0A0L6UQK6</accession>
<dbReference type="InterPro" id="IPR013083">
    <property type="entry name" value="Znf_RING/FYVE/PHD"/>
</dbReference>
<reference evidence="3 4" key="1">
    <citation type="submission" date="2015-08" db="EMBL/GenBank/DDBJ databases">
        <title>Next Generation Sequencing and Analysis of the Genome of Puccinia sorghi L Schw, the Causal Agent of Maize Common Rust.</title>
        <authorList>
            <person name="Rochi L."/>
            <person name="Burguener G."/>
            <person name="Darino M."/>
            <person name="Turjanski A."/>
            <person name="Kreff E."/>
            <person name="Dieguez M.J."/>
            <person name="Sacco F."/>
        </authorList>
    </citation>
    <scope>NUCLEOTIDE SEQUENCE [LARGE SCALE GENOMIC DNA]</scope>
    <source>
        <strain evidence="3 4">RO10H11247</strain>
    </source>
</reference>
<dbReference type="SUPFAM" id="SSF57850">
    <property type="entry name" value="RING/U-box"/>
    <property type="match status" value="1"/>
</dbReference>
<gene>
    <name evidence="3" type="ORF">VP01_421g1</name>
</gene>
<evidence type="ECO:0000259" key="2">
    <source>
        <dbReference type="Pfam" id="PF13639"/>
    </source>
</evidence>
<dbReference type="AlphaFoldDB" id="A0A0L6UQK6"/>
<evidence type="ECO:0000256" key="1">
    <source>
        <dbReference type="SAM" id="MobiDB-lite"/>
    </source>
</evidence>
<dbReference type="OrthoDB" id="2495271at2759"/>
<comment type="caution">
    <text evidence="3">The sequence shown here is derived from an EMBL/GenBank/DDBJ whole genome shotgun (WGS) entry which is preliminary data.</text>
</comment>
<dbReference type="Gene3D" id="3.30.40.10">
    <property type="entry name" value="Zinc/RING finger domain, C3HC4 (zinc finger)"/>
    <property type="match status" value="1"/>
</dbReference>